<dbReference type="OrthoDB" id="1495241at2"/>
<dbReference type="RefSeq" id="WP_111393912.1">
    <property type="nucleotide sequence ID" value="NZ_QKTX01000012.1"/>
</dbReference>
<organism evidence="3 4">
    <name type="scientific">Algoriphagus aquaeductus</name>
    <dbReference type="NCBI Taxonomy" id="475299"/>
    <lineage>
        <taxon>Bacteria</taxon>
        <taxon>Pseudomonadati</taxon>
        <taxon>Bacteroidota</taxon>
        <taxon>Cytophagia</taxon>
        <taxon>Cytophagales</taxon>
        <taxon>Cyclobacteriaceae</taxon>
        <taxon>Algoriphagus</taxon>
    </lineage>
</organism>
<gene>
    <name evidence="3" type="ORF">CLV31_112118</name>
</gene>
<dbReference type="PANTHER" id="PTHR34477">
    <property type="entry name" value="UPF0213 PROTEIN YHBQ"/>
    <property type="match status" value="1"/>
</dbReference>
<keyword evidence="3" id="KW-0378">Hydrolase</keyword>
<keyword evidence="3" id="KW-0255">Endonuclease</keyword>
<keyword evidence="3" id="KW-0540">Nuclease</keyword>
<reference evidence="3 4" key="1">
    <citation type="submission" date="2018-06" db="EMBL/GenBank/DDBJ databases">
        <title>Genomic Encyclopedia of Archaeal and Bacterial Type Strains, Phase II (KMG-II): from individual species to whole genera.</title>
        <authorList>
            <person name="Goeker M."/>
        </authorList>
    </citation>
    <scope>NUCLEOTIDE SEQUENCE [LARGE SCALE GENOMIC DNA]</scope>
    <source>
        <strain evidence="3 4">T4</strain>
    </source>
</reference>
<dbReference type="SUPFAM" id="SSF82771">
    <property type="entry name" value="GIY-YIG endonuclease"/>
    <property type="match status" value="1"/>
</dbReference>
<dbReference type="PROSITE" id="PS50164">
    <property type="entry name" value="GIY_YIG"/>
    <property type="match status" value="1"/>
</dbReference>
<evidence type="ECO:0000259" key="2">
    <source>
        <dbReference type="PROSITE" id="PS50164"/>
    </source>
</evidence>
<protein>
    <submittedName>
        <fullName evidence="3">Putative endonuclease</fullName>
    </submittedName>
</protein>
<evidence type="ECO:0000313" key="4">
    <source>
        <dbReference type="Proteomes" id="UP000248917"/>
    </source>
</evidence>
<dbReference type="InterPro" id="IPR050190">
    <property type="entry name" value="UPF0213_domain"/>
</dbReference>
<proteinExistence type="inferred from homology"/>
<dbReference type="Proteomes" id="UP000248917">
    <property type="component" value="Unassembled WGS sequence"/>
</dbReference>
<dbReference type="PANTHER" id="PTHR34477:SF5">
    <property type="entry name" value="BSL5627 PROTEIN"/>
    <property type="match status" value="1"/>
</dbReference>
<feature type="domain" description="GIY-YIG" evidence="2">
    <location>
        <begin position="2"/>
        <end position="87"/>
    </location>
</feature>
<dbReference type="Gene3D" id="3.40.1440.10">
    <property type="entry name" value="GIY-YIG endonuclease"/>
    <property type="match status" value="1"/>
</dbReference>
<comment type="similarity">
    <text evidence="1">Belongs to the UPF0213 family.</text>
</comment>
<dbReference type="InterPro" id="IPR000305">
    <property type="entry name" value="GIY-YIG_endonuc"/>
</dbReference>
<dbReference type="InterPro" id="IPR035901">
    <property type="entry name" value="GIY-YIG_endonuc_sf"/>
</dbReference>
<name>A0A326RRF0_9BACT</name>
<evidence type="ECO:0000313" key="3">
    <source>
        <dbReference type="EMBL" id="PZV80351.1"/>
    </source>
</evidence>
<dbReference type="CDD" id="cd10449">
    <property type="entry name" value="GIY-YIG_SLX1_like"/>
    <property type="match status" value="1"/>
</dbReference>
<dbReference type="GO" id="GO:0004519">
    <property type="term" value="F:endonuclease activity"/>
    <property type="evidence" value="ECO:0007669"/>
    <property type="project" value="UniProtKB-KW"/>
</dbReference>
<dbReference type="Pfam" id="PF01541">
    <property type="entry name" value="GIY-YIG"/>
    <property type="match status" value="1"/>
</dbReference>
<accession>A0A326RRF0</accession>
<dbReference type="AlphaFoldDB" id="A0A326RRF0"/>
<dbReference type="EMBL" id="QKTX01000012">
    <property type="protein sequence ID" value="PZV80351.1"/>
    <property type="molecule type" value="Genomic_DNA"/>
</dbReference>
<keyword evidence="4" id="KW-1185">Reference proteome</keyword>
<comment type="caution">
    <text evidence="3">The sequence shown here is derived from an EMBL/GenBank/DDBJ whole genome shotgun (WGS) entry which is preliminary data.</text>
</comment>
<sequence>MDSFVVYILFSPSSGKTYTGMTSDLITRFHFHNFKSTKGFTIRYRPWIVAHVEFFESIIEAMLREKELKTGTGRDWVKRTILPKFNSVG</sequence>
<evidence type="ECO:0000256" key="1">
    <source>
        <dbReference type="ARBA" id="ARBA00007435"/>
    </source>
</evidence>